<dbReference type="RefSeq" id="WP_133289388.1">
    <property type="nucleotide sequence ID" value="NZ_SMSJ01000017.1"/>
</dbReference>
<dbReference type="AlphaFoldDB" id="A0A4R5QGF3"/>
<comment type="caution">
    <text evidence="1">The sequence shown here is derived from an EMBL/GenBank/DDBJ whole genome shotgun (WGS) entry which is preliminary data.</text>
</comment>
<evidence type="ECO:0000313" key="1">
    <source>
        <dbReference type="EMBL" id="TDH61809.1"/>
    </source>
</evidence>
<dbReference type="Proteomes" id="UP000295096">
    <property type="component" value="Unassembled WGS sequence"/>
</dbReference>
<proteinExistence type="predicted"/>
<evidence type="ECO:0000313" key="2">
    <source>
        <dbReference type="Proteomes" id="UP000295096"/>
    </source>
</evidence>
<keyword evidence="2" id="KW-1185">Reference proteome</keyword>
<gene>
    <name evidence="1" type="ORF">E2C06_14825</name>
</gene>
<dbReference type="EMBL" id="SMSJ01000017">
    <property type="protein sequence ID" value="TDH61809.1"/>
    <property type="molecule type" value="Genomic_DNA"/>
</dbReference>
<protein>
    <submittedName>
        <fullName evidence="1">Uncharacterized protein</fullName>
    </submittedName>
</protein>
<accession>A0A4R5QGF3</accession>
<reference evidence="1 2" key="1">
    <citation type="journal article" date="2016" name="J. Microbiol.">
        <title>Dankookia rubra gen. nov., sp. nov., an alphaproteobacterium isolated from sediment of a shallow stream.</title>
        <authorList>
            <person name="Kim W.H."/>
            <person name="Kim D.H."/>
            <person name="Kang K."/>
            <person name="Ahn T.Y."/>
        </authorList>
    </citation>
    <scope>NUCLEOTIDE SEQUENCE [LARGE SCALE GENOMIC DNA]</scope>
    <source>
        <strain evidence="1 2">JCM30602</strain>
    </source>
</reference>
<sequence length="124" mass="13329">MLRNGRVLFDPEPALLYRQHGGSTIGADPPLPDRLRRALRRGPRGFTAMVAAHLDCLAAVEPRLTAEARRVLALLRGMRGRGPLGRMLLARQAGLHRQSRAQDLAMALWLALAPLSPGGTGGAP</sequence>
<name>A0A4R5QGF3_9PROT</name>
<organism evidence="1 2">
    <name type="scientific">Dankookia rubra</name>
    <dbReference type="NCBI Taxonomy" id="1442381"/>
    <lineage>
        <taxon>Bacteria</taxon>
        <taxon>Pseudomonadati</taxon>
        <taxon>Pseudomonadota</taxon>
        <taxon>Alphaproteobacteria</taxon>
        <taxon>Acetobacterales</taxon>
        <taxon>Roseomonadaceae</taxon>
        <taxon>Dankookia</taxon>
    </lineage>
</organism>